<keyword evidence="1" id="KW-1133">Transmembrane helix</keyword>
<reference evidence="2" key="1">
    <citation type="submission" date="2020-10" db="EMBL/GenBank/DDBJ databases">
        <authorList>
            <person name="Lu T."/>
            <person name="Wang Q."/>
            <person name="Han X."/>
        </authorList>
    </citation>
    <scope>NUCLEOTIDE SEQUENCE</scope>
    <source>
        <strain evidence="2">WQ 117</strain>
    </source>
</reference>
<dbReference type="AlphaFoldDB" id="A0A8J7FU36"/>
<evidence type="ECO:0000256" key="1">
    <source>
        <dbReference type="SAM" id="Phobius"/>
    </source>
</evidence>
<feature type="transmembrane region" description="Helical" evidence="1">
    <location>
        <begin position="38"/>
        <end position="60"/>
    </location>
</feature>
<evidence type="ECO:0000313" key="2">
    <source>
        <dbReference type="EMBL" id="MBF0597822.1"/>
    </source>
</evidence>
<keyword evidence="1" id="KW-0812">Transmembrane</keyword>
<dbReference type="Proteomes" id="UP000608754">
    <property type="component" value="Unassembled WGS sequence"/>
</dbReference>
<keyword evidence="3" id="KW-1185">Reference proteome</keyword>
<organism evidence="2 3">
    <name type="scientific">Faecalibacter rhinopitheci</name>
    <dbReference type="NCBI Taxonomy" id="2779678"/>
    <lineage>
        <taxon>Bacteria</taxon>
        <taxon>Pseudomonadati</taxon>
        <taxon>Bacteroidota</taxon>
        <taxon>Flavobacteriia</taxon>
        <taxon>Flavobacteriales</taxon>
        <taxon>Weeksellaceae</taxon>
        <taxon>Faecalibacter</taxon>
    </lineage>
</organism>
<evidence type="ECO:0008006" key="4">
    <source>
        <dbReference type="Google" id="ProtNLM"/>
    </source>
</evidence>
<protein>
    <recommendedName>
        <fullName evidence="4">Outer membrane protein beta-barrel domain-containing protein</fullName>
    </recommendedName>
</protein>
<name>A0A8J7FU36_9FLAO</name>
<keyword evidence="1" id="KW-0472">Membrane</keyword>
<dbReference type="RefSeq" id="WP_194183364.1">
    <property type="nucleotide sequence ID" value="NZ_JADGIK010000006.1"/>
</dbReference>
<gene>
    <name evidence="2" type="ORF">IM532_10240</name>
</gene>
<accession>A0A8J7FU36</accession>
<sequence>MNNFDQKIKDKLSQPQAPPLDAWTNIENQLHKKPKRKIVPIFIWLSSSAACIAIFAFLFFSSKNNEQKTSSDFVINKKEQIKNTRKLNKDAVFVKTRDNDSFENTYIVNHTNVDTKTMYKNISYNSLTAPQNIYTKEIDNNTEFGDYWNNYYSNLGLNSRNEKLKSNSIDGENIAYQASQVKLPVVKNDDEKFLEEILLEEETRHITKETTKSSPKLAISSFVSPTLLLDSKSILSSTFNANTLQNDITVSYGAKVSYIITENIKVRAGIAKIDLAQNTNNITTSSVSNMSSINTIQSDNNFANNPENIKYTSEISILNNAEDFPNKYYLSADNKMNQKLEFVEIPIEIELNLFKHKRFNISAIGGGSYFILTKNEIDITNSTSGKLKIGEASNVNNTSFSANGALKFEYLFNDKIGINLEPYYKLLLNPIKDNPNNASSLIGINLGMSFQLK</sequence>
<proteinExistence type="predicted"/>
<comment type="caution">
    <text evidence="2">The sequence shown here is derived from an EMBL/GenBank/DDBJ whole genome shotgun (WGS) entry which is preliminary data.</text>
</comment>
<evidence type="ECO:0000313" key="3">
    <source>
        <dbReference type="Proteomes" id="UP000608754"/>
    </source>
</evidence>
<dbReference type="EMBL" id="JADGIK010000006">
    <property type="protein sequence ID" value="MBF0597822.1"/>
    <property type="molecule type" value="Genomic_DNA"/>
</dbReference>